<evidence type="ECO:0000313" key="2">
    <source>
        <dbReference type="Proteomes" id="UP001459277"/>
    </source>
</evidence>
<reference evidence="1 2" key="1">
    <citation type="submission" date="2024-01" db="EMBL/GenBank/DDBJ databases">
        <title>A telomere-to-telomere, gap-free genome of sweet tea (Lithocarpus litseifolius).</title>
        <authorList>
            <person name="Zhou J."/>
        </authorList>
    </citation>
    <scope>NUCLEOTIDE SEQUENCE [LARGE SCALE GENOMIC DNA]</scope>
    <source>
        <strain evidence="1">Zhou-2022a</strain>
        <tissue evidence="1">Leaf</tissue>
    </source>
</reference>
<sequence length="154" mass="18086">MIATVGEKRKRPEGKVTEEPLVIPCTVEELNHVLDKWIRDGVVRPFIVSRPPTEEERKNPLFCRIHNYVKHSTKDCWTLQRLFYRKLKEVALELTRRELEVQRNPLPNYKGKGVVDVVIHGNLADADAKESERSFYPNTVRTFQKNPKFRSLFN</sequence>
<accession>A0AAW2CJ86</accession>
<keyword evidence="2" id="KW-1185">Reference proteome</keyword>
<protein>
    <submittedName>
        <fullName evidence="1">Uncharacterized protein</fullName>
    </submittedName>
</protein>
<name>A0AAW2CJ86_9ROSI</name>
<organism evidence="1 2">
    <name type="scientific">Lithocarpus litseifolius</name>
    <dbReference type="NCBI Taxonomy" id="425828"/>
    <lineage>
        <taxon>Eukaryota</taxon>
        <taxon>Viridiplantae</taxon>
        <taxon>Streptophyta</taxon>
        <taxon>Embryophyta</taxon>
        <taxon>Tracheophyta</taxon>
        <taxon>Spermatophyta</taxon>
        <taxon>Magnoliopsida</taxon>
        <taxon>eudicotyledons</taxon>
        <taxon>Gunneridae</taxon>
        <taxon>Pentapetalae</taxon>
        <taxon>rosids</taxon>
        <taxon>fabids</taxon>
        <taxon>Fagales</taxon>
        <taxon>Fagaceae</taxon>
        <taxon>Lithocarpus</taxon>
    </lineage>
</organism>
<comment type="caution">
    <text evidence="1">The sequence shown here is derived from an EMBL/GenBank/DDBJ whole genome shotgun (WGS) entry which is preliminary data.</text>
</comment>
<dbReference type="AlphaFoldDB" id="A0AAW2CJ86"/>
<evidence type="ECO:0000313" key="1">
    <source>
        <dbReference type="EMBL" id="KAK9998202.1"/>
    </source>
</evidence>
<dbReference type="EMBL" id="JAZDWU010000006">
    <property type="protein sequence ID" value="KAK9998202.1"/>
    <property type="molecule type" value="Genomic_DNA"/>
</dbReference>
<dbReference type="Proteomes" id="UP001459277">
    <property type="component" value="Unassembled WGS sequence"/>
</dbReference>
<proteinExistence type="predicted"/>
<gene>
    <name evidence="1" type="ORF">SO802_017805</name>
</gene>